<dbReference type="InterPro" id="IPR036286">
    <property type="entry name" value="LexA/Signal_pep-like_sf"/>
</dbReference>
<proteinExistence type="inferred from homology"/>
<keyword evidence="7" id="KW-0645">Protease</keyword>
<dbReference type="Pfam" id="PF10502">
    <property type="entry name" value="Peptidase_S26"/>
    <property type="match status" value="1"/>
</dbReference>
<dbReference type="PRINTS" id="PR00727">
    <property type="entry name" value="LEADERPTASE"/>
</dbReference>
<dbReference type="RefSeq" id="WP_172989117.1">
    <property type="nucleotide sequence ID" value="NZ_CP054038.1"/>
</dbReference>
<dbReference type="PROSITE" id="PS00761">
    <property type="entry name" value="SPASE_I_3"/>
    <property type="match status" value="1"/>
</dbReference>
<feature type="domain" description="Peptidase S26" evidence="8">
    <location>
        <begin position="10"/>
        <end position="165"/>
    </location>
</feature>
<dbReference type="PANTHER" id="PTHR43390:SF1">
    <property type="entry name" value="CHLOROPLAST PROCESSING PEPTIDASE"/>
    <property type="match status" value="1"/>
</dbReference>
<evidence type="ECO:0000259" key="8">
    <source>
        <dbReference type="Pfam" id="PF10502"/>
    </source>
</evidence>
<sequence>MTWRGLAAAAAPVVGAVCVIAAIGVAHVEHDSMSPTLSAGTRVVYDRVSTPHRGDIVLIEDRGGWSGVAGATLIKRVIGVAGDQVVCCEPGTGRLIVNGIAVDEPFVDGERPGGSIPFRITVARGTVFVMGDNRGASLDSRAGLDDPGHGGVAVDDVLGVVRAWW</sequence>
<evidence type="ECO:0000256" key="3">
    <source>
        <dbReference type="ARBA" id="ARBA00009370"/>
    </source>
</evidence>
<dbReference type="InterPro" id="IPR000223">
    <property type="entry name" value="Pept_S26A_signal_pept_1"/>
</dbReference>
<dbReference type="CDD" id="cd06530">
    <property type="entry name" value="S26_SPase_I"/>
    <property type="match status" value="1"/>
</dbReference>
<dbReference type="Gene3D" id="2.10.109.10">
    <property type="entry name" value="Umud Fragment, subunit A"/>
    <property type="match status" value="1"/>
</dbReference>
<dbReference type="Proteomes" id="UP000502498">
    <property type="component" value="Chromosome"/>
</dbReference>
<comment type="catalytic activity">
    <reaction evidence="1 7">
        <text>Cleavage of hydrophobic, N-terminal signal or leader sequences from secreted and periplasmic proteins.</text>
        <dbReference type="EC" id="3.4.21.89"/>
    </reaction>
</comment>
<dbReference type="PANTHER" id="PTHR43390">
    <property type="entry name" value="SIGNAL PEPTIDASE I"/>
    <property type="match status" value="1"/>
</dbReference>
<dbReference type="InterPro" id="IPR019533">
    <property type="entry name" value="Peptidase_S26"/>
</dbReference>
<gene>
    <name evidence="9" type="primary">lepB</name>
    <name evidence="9" type="ORF">HQM25_04265</name>
</gene>
<keyword evidence="5 7" id="KW-0378">Hydrolase</keyword>
<dbReference type="EC" id="3.4.21.89" evidence="4 7"/>
<evidence type="ECO:0000256" key="4">
    <source>
        <dbReference type="ARBA" id="ARBA00013208"/>
    </source>
</evidence>
<evidence type="ECO:0000256" key="7">
    <source>
        <dbReference type="RuleBase" id="RU362042"/>
    </source>
</evidence>
<evidence type="ECO:0000256" key="6">
    <source>
        <dbReference type="PIRSR" id="PIRSR600223-1"/>
    </source>
</evidence>
<evidence type="ECO:0000313" key="9">
    <source>
        <dbReference type="EMBL" id="QKJ18676.1"/>
    </source>
</evidence>
<dbReference type="GO" id="GO:0004252">
    <property type="term" value="F:serine-type endopeptidase activity"/>
    <property type="evidence" value="ECO:0007669"/>
    <property type="project" value="InterPro"/>
</dbReference>
<comment type="similarity">
    <text evidence="3 7">Belongs to the peptidase S26 family.</text>
</comment>
<evidence type="ECO:0000256" key="1">
    <source>
        <dbReference type="ARBA" id="ARBA00000677"/>
    </source>
</evidence>
<dbReference type="SUPFAM" id="SSF51306">
    <property type="entry name" value="LexA/Signal peptidase"/>
    <property type="match status" value="1"/>
</dbReference>
<dbReference type="InterPro" id="IPR019758">
    <property type="entry name" value="Pept_S26A_signal_pept_1_CS"/>
</dbReference>
<dbReference type="EMBL" id="CP054038">
    <property type="protein sequence ID" value="QKJ18676.1"/>
    <property type="molecule type" value="Genomic_DNA"/>
</dbReference>
<evidence type="ECO:0000256" key="2">
    <source>
        <dbReference type="ARBA" id="ARBA00004401"/>
    </source>
</evidence>
<evidence type="ECO:0000313" key="10">
    <source>
        <dbReference type="Proteomes" id="UP000502498"/>
    </source>
</evidence>
<evidence type="ECO:0000256" key="5">
    <source>
        <dbReference type="ARBA" id="ARBA00022801"/>
    </source>
</evidence>
<dbReference type="GO" id="GO:0005886">
    <property type="term" value="C:plasma membrane"/>
    <property type="evidence" value="ECO:0007669"/>
    <property type="project" value="UniProtKB-SubCell"/>
</dbReference>
<comment type="subcellular location">
    <subcellularLocation>
        <location evidence="2">Cell membrane</location>
        <topology evidence="2">Single-pass type II membrane protein</topology>
    </subcellularLocation>
    <subcellularLocation>
        <location evidence="7">Membrane</location>
        <topology evidence="7">Single-pass type II membrane protein</topology>
    </subcellularLocation>
</comment>
<organism evidence="9 10">
    <name type="scientific">Microbacterium hominis</name>
    <dbReference type="NCBI Taxonomy" id="162426"/>
    <lineage>
        <taxon>Bacteria</taxon>
        <taxon>Bacillati</taxon>
        <taxon>Actinomycetota</taxon>
        <taxon>Actinomycetes</taxon>
        <taxon>Micrococcales</taxon>
        <taxon>Microbacteriaceae</taxon>
        <taxon>Microbacterium</taxon>
    </lineage>
</organism>
<feature type="active site" evidence="6">
    <location>
        <position position="32"/>
    </location>
</feature>
<dbReference type="NCBIfam" id="TIGR02227">
    <property type="entry name" value="sigpep_I_bact"/>
    <property type="match status" value="1"/>
</dbReference>
<name>A0A7D4QH47_9MICO</name>
<dbReference type="GO" id="GO:0006465">
    <property type="term" value="P:signal peptide processing"/>
    <property type="evidence" value="ECO:0007669"/>
    <property type="project" value="InterPro"/>
</dbReference>
<feature type="active site" evidence="6">
    <location>
        <position position="75"/>
    </location>
</feature>
<reference evidence="9 10" key="1">
    <citation type="submission" date="2020-05" db="EMBL/GenBank/DDBJ databases">
        <title>Strain PA2F3 complete genome.</title>
        <authorList>
            <person name="Kim Y.-S."/>
            <person name="Kim S.-J."/>
            <person name="Jung H.-k."/>
            <person name="Kim S.-E."/>
            <person name="Kim K.-H."/>
        </authorList>
    </citation>
    <scope>NUCLEOTIDE SEQUENCE [LARGE SCALE GENOMIC DNA]</scope>
    <source>
        <strain evidence="9 10">PA2F3</strain>
    </source>
</reference>
<accession>A0A7D4QH47</accession>
<dbReference type="GO" id="GO:0009003">
    <property type="term" value="F:signal peptidase activity"/>
    <property type="evidence" value="ECO:0007669"/>
    <property type="project" value="UniProtKB-EC"/>
</dbReference>
<protein>
    <recommendedName>
        <fullName evidence="4 7">Signal peptidase I</fullName>
        <ecNumber evidence="4 7">3.4.21.89</ecNumber>
    </recommendedName>
</protein>
<dbReference type="AlphaFoldDB" id="A0A7D4QH47"/>